<dbReference type="FunFam" id="3.30.830.10:FF:000008">
    <property type="entry name" value="Mitochondrial-processing peptidase subunit beta"/>
    <property type="match status" value="1"/>
</dbReference>
<dbReference type="InterPro" id="IPR011765">
    <property type="entry name" value="Pept_M16_N"/>
</dbReference>
<accession>A0A101XSY7</accession>
<dbReference type="Pfam" id="PF05193">
    <property type="entry name" value="Peptidase_M16_C"/>
    <property type="match status" value="1"/>
</dbReference>
<dbReference type="AlphaFoldDB" id="A0A101XSY7"/>
<dbReference type="PANTHER" id="PTHR11851">
    <property type="entry name" value="METALLOPROTEASE"/>
    <property type="match status" value="1"/>
</dbReference>
<dbReference type="GO" id="GO:0046872">
    <property type="term" value="F:metal ion binding"/>
    <property type="evidence" value="ECO:0007669"/>
    <property type="project" value="InterPro"/>
</dbReference>
<dbReference type="InterPro" id="IPR011249">
    <property type="entry name" value="Metalloenz_LuxS/M16"/>
</dbReference>
<dbReference type="InterPro" id="IPR001431">
    <property type="entry name" value="Pept_M16_Zn_BS"/>
</dbReference>
<dbReference type="GO" id="GO:0004222">
    <property type="term" value="F:metalloendopeptidase activity"/>
    <property type="evidence" value="ECO:0007669"/>
    <property type="project" value="InterPro"/>
</dbReference>
<comment type="caution">
    <text evidence="5">The sequence shown here is derived from an EMBL/GenBank/DDBJ whole genome shotgun (WGS) entry which is preliminary data.</text>
</comment>
<evidence type="ECO:0000313" key="5">
    <source>
        <dbReference type="EMBL" id="KUO96988.1"/>
    </source>
</evidence>
<evidence type="ECO:0000256" key="2">
    <source>
        <dbReference type="RuleBase" id="RU004447"/>
    </source>
</evidence>
<sequence length="418" mass="46910">MLQYHGLKNGIRVLLEPLSHVRSVSIGVYVANGSRDEPSEWSGVSHLLEHMYFKGTARHNARELAEVLDSLGGHVNAYTTKEYTCYHAKVLDEHAKRLLDTLSEMLFESEFAADELEREKRVVLEEIKMYEDNPEEAVHDLILETAFDRDMLGANILGTEESLERLDRKVLIEYAANAYTPDRMVISVCGHFDPHEMLTWIEASFSQAKGSAQQPPLRRPPQYTPKSVYLPKSIEQVHVCVAYEGIHYNHKDAQALVVLNNILGASSSSRLFQDIREERGLAYNVFSYHSAFRDTGLFVLAFGTAQDQAKEVLARMDHLIASLLHDGVTESEMQKSKDQLRGSLLLSLESTSSRMSRIGKNELLLQRTIEVEEAIDEMMSVTREDIARIAQTIFSGTRAIAAVGAPGLETLFAAGELQ</sequence>
<evidence type="ECO:0008006" key="7">
    <source>
        <dbReference type="Google" id="ProtNLM"/>
    </source>
</evidence>
<gene>
    <name evidence="5" type="ORF">ATW55_07100</name>
</gene>
<reference evidence="5 6" key="1">
    <citation type="submission" date="2015-12" db="EMBL/GenBank/DDBJ databases">
        <title>Draft genome sequence of Acidibacillus ferrooxidans ITV001, isolated from a chalcopyrite acid mine drainage site in Brazil.</title>
        <authorList>
            <person name="Dall'Agnol H."/>
            <person name="Nancucheo I."/>
            <person name="Johnson B."/>
            <person name="Oliveira R."/>
            <person name="Leite L."/>
            <person name="Pylro V."/>
            <person name="Nunes G.L."/>
            <person name="Tzotzos G."/>
            <person name="Fernandes G.R."/>
            <person name="Dutra J."/>
            <person name="Orellana S.C."/>
            <person name="Oliveira G."/>
        </authorList>
    </citation>
    <scope>NUCLEOTIDE SEQUENCE [LARGE SCALE GENOMIC DNA]</scope>
    <source>
        <strain evidence="6">ITV01</strain>
    </source>
</reference>
<proteinExistence type="inferred from homology"/>
<dbReference type="EMBL" id="LPVJ01000007">
    <property type="protein sequence ID" value="KUO96988.1"/>
    <property type="molecule type" value="Genomic_DNA"/>
</dbReference>
<evidence type="ECO:0000259" key="4">
    <source>
        <dbReference type="Pfam" id="PF05193"/>
    </source>
</evidence>
<feature type="domain" description="Peptidase M16 C-terminal" evidence="4">
    <location>
        <begin position="166"/>
        <end position="340"/>
    </location>
</feature>
<organism evidence="5 6">
    <name type="scientific">Ferroacidibacillus organovorans</name>
    <dbReference type="NCBI Taxonomy" id="1765683"/>
    <lineage>
        <taxon>Bacteria</taxon>
        <taxon>Bacillati</taxon>
        <taxon>Bacillota</taxon>
        <taxon>Bacilli</taxon>
        <taxon>Bacillales</taxon>
        <taxon>Alicyclobacillaceae</taxon>
        <taxon>Ferroacidibacillus</taxon>
    </lineage>
</organism>
<evidence type="ECO:0000313" key="6">
    <source>
        <dbReference type="Proteomes" id="UP000053557"/>
    </source>
</evidence>
<dbReference type="PANTHER" id="PTHR11851:SF49">
    <property type="entry name" value="MITOCHONDRIAL-PROCESSING PEPTIDASE SUBUNIT ALPHA"/>
    <property type="match status" value="1"/>
</dbReference>
<dbReference type="Gene3D" id="3.30.830.10">
    <property type="entry name" value="Metalloenzyme, LuxS/M16 peptidase-like"/>
    <property type="match status" value="2"/>
</dbReference>
<evidence type="ECO:0000259" key="3">
    <source>
        <dbReference type="Pfam" id="PF00675"/>
    </source>
</evidence>
<dbReference type="InterPro" id="IPR050361">
    <property type="entry name" value="MPP/UQCRC_Complex"/>
</dbReference>
<comment type="similarity">
    <text evidence="1 2">Belongs to the peptidase M16 family.</text>
</comment>
<dbReference type="RefSeq" id="WP_067711893.1">
    <property type="nucleotide sequence ID" value="NZ_LPVJ01000007.1"/>
</dbReference>
<dbReference type="Proteomes" id="UP000053557">
    <property type="component" value="Unassembled WGS sequence"/>
</dbReference>
<protein>
    <recommendedName>
        <fullName evidence="7">Zinc protease</fullName>
    </recommendedName>
</protein>
<dbReference type="InterPro" id="IPR007863">
    <property type="entry name" value="Peptidase_M16_C"/>
</dbReference>
<dbReference type="PROSITE" id="PS00143">
    <property type="entry name" value="INSULINASE"/>
    <property type="match status" value="1"/>
</dbReference>
<name>A0A101XSY7_9BACL</name>
<keyword evidence="6" id="KW-1185">Reference proteome</keyword>
<dbReference type="Pfam" id="PF00675">
    <property type="entry name" value="Peptidase_M16"/>
    <property type="match status" value="1"/>
</dbReference>
<dbReference type="OrthoDB" id="9811314at2"/>
<evidence type="ECO:0000256" key="1">
    <source>
        <dbReference type="ARBA" id="ARBA00007261"/>
    </source>
</evidence>
<dbReference type="GO" id="GO:0006508">
    <property type="term" value="P:proteolysis"/>
    <property type="evidence" value="ECO:0007669"/>
    <property type="project" value="InterPro"/>
</dbReference>
<dbReference type="SUPFAM" id="SSF63411">
    <property type="entry name" value="LuxS/MPP-like metallohydrolase"/>
    <property type="match status" value="2"/>
</dbReference>
<feature type="domain" description="Peptidase M16 N-terminal" evidence="3">
    <location>
        <begin position="12"/>
        <end position="159"/>
    </location>
</feature>